<evidence type="ECO:0000313" key="9">
    <source>
        <dbReference type="EMBL" id="RIA56902.1"/>
    </source>
</evidence>
<dbReference type="CDD" id="cd04179">
    <property type="entry name" value="DPM_DPG-synthase_like"/>
    <property type="match status" value="1"/>
</dbReference>
<dbReference type="GO" id="GO:0009103">
    <property type="term" value="P:lipopolysaccharide biosynthetic process"/>
    <property type="evidence" value="ECO:0007669"/>
    <property type="project" value="UniProtKB-KW"/>
</dbReference>
<accession>A0A397Q747</accession>
<feature type="domain" description="Glycosyltransferase 2-like" evidence="8">
    <location>
        <begin position="5"/>
        <end position="169"/>
    </location>
</feature>
<evidence type="ECO:0000256" key="2">
    <source>
        <dbReference type="ARBA" id="ARBA00022676"/>
    </source>
</evidence>
<dbReference type="InterPro" id="IPR001173">
    <property type="entry name" value="Glyco_trans_2-like"/>
</dbReference>
<evidence type="ECO:0000259" key="8">
    <source>
        <dbReference type="Pfam" id="PF00535"/>
    </source>
</evidence>
<keyword evidence="1" id="KW-1003">Cell membrane</keyword>
<dbReference type="PANTHER" id="PTHR48090:SF3">
    <property type="entry name" value="UNDECAPRENYL-PHOSPHATE 4-DEOXY-4-FORMAMIDO-L-ARABINOSE TRANSFERASE"/>
    <property type="match status" value="1"/>
</dbReference>
<keyword evidence="10" id="KW-1185">Reference proteome</keyword>
<dbReference type="PANTHER" id="PTHR48090">
    <property type="entry name" value="UNDECAPRENYL-PHOSPHATE 4-DEOXY-4-FORMAMIDO-L-ARABINOSE TRANSFERASE-RELATED"/>
    <property type="match status" value="1"/>
</dbReference>
<comment type="caution">
    <text evidence="9">The sequence shown here is derived from an EMBL/GenBank/DDBJ whole genome shotgun (WGS) entry which is preliminary data.</text>
</comment>
<evidence type="ECO:0000256" key="4">
    <source>
        <dbReference type="ARBA" id="ARBA00022692"/>
    </source>
</evidence>
<dbReference type="InterPro" id="IPR029044">
    <property type="entry name" value="Nucleotide-diphossugar_trans"/>
</dbReference>
<evidence type="ECO:0000256" key="7">
    <source>
        <dbReference type="ARBA" id="ARBA00023136"/>
    </source>
</evidence>
<keyword evidence="6" id="KW-1133">Transmembrane helix</keyword>
<evidence type="ECO:0000256" key="1">
    <source>
        <dbReference type="ARBA" id="ARBA00022475"/>
    </source>
</evidence>
<dbReference type="Gene3D" id="3.90.550.10">
    <property type="entry name" value="Spore Coat Polysaccharide Biosynthesis Protein SpsA, Chain A"/>
    <property type="match status" value="1"/>
</dbReference>
<dbReference type="Pfam" id="PF00535">
    <property type="entry name" value="Glycos_transf_2"/>
    <property type="match status" value="1"/>
</dbReference>
<name>A0A397Q747_9HYPH</name>
<keyword evidence="3" id="KW-0808">Transferase</keyword>
<gene>
    <name evidence="9" type="ORF">BXY53_2016</name>
</gene>
<evidence type="ECO:0000256" key="5">
    <source>
        <dbReference type="ARBA" id="ARBA00022985"/>
    </source>
</evidence>
<dbReference type="EMBL" id="QXDF01000001">
    <property type="protein sequence ID" value="RIA56902.1"/>
    <property type="molecule type" value="Genomic_DNA"/>
</dbReference>
<sequence>MTQLSIVIPAHNEAGNLAPLIAEITAVFAAEAPRLEYEIIIIDDGSSDGTRAEVSALMPSEPRLRLIAHGQRAGKSAALKTGFEAARGAWIAMLDGDGQNDPADLARLWPEIAGGGEAVIYAGVRRRRNDGPVKYATSKLANPIRKFMLRDGSRDAGCGFKVIPCALARALPYFDNMHRFLPALARREGLAVREVMINDRARRHGASKYGFFDRAAVAFLDVVGMYWLMRRYSPRGDIAEIAAQPEQTAKRAGAQGAR</sequence>
<dbReference type="Proteomes" id="UP000266273">
    <property type="component" value="Unassembled WGS sequence"/>
</dbReference>
<dbReference type="AlphaFoldDB" id="A0A397Q747"/>
<keyword evidence="7" id="KW-0472">Membrane</keyword>
<evidence type="ECO:0000313" key="10">
    <source>
        <dbReference type="Proteomes" id="UP000266273"/>
    </source>
</evidence>
<dbReference type="InterPro" id="IPR050256">
    <property type="entry name" value="Glycosyltransferase_2"/>
</dbReference>
<keyword evidence="5" id="KW-0448">Lipopolysaccharide biosynthesis</keyword>
<organism evidence="9 10">
    <name type="scientific">Dichotomicrobium thermohalophilum</name>
    <dbReference type="NCBI Taxonomy" id="933063"/>
    <lineage>
        <taxon>Bacteria</taxon>
        <taxon>Pseudomonadati</taxon>
        <taxon>Pseudomonadota</taxon>
        <taxon>Alphaproteobacteria</taxon>
        <taxon>Hyphomicrobiales</taxon>
        <taxon>Hyphomicrobiaceae</taxon>
        <taxon>Dichotomicrobium</taxon>
    </lineage>
</organism>
<dbReference type="RefSeq" id="WP_119061652.1">
    <property type="nucleotide sequence ID" value="NZ_QXDF01000001.1"/>
</dbReference>
<protein>
    <recommendedName>
        <fullName evidence="8">Glycosyltransferase 2-like domain-containing protein</fullName>
    </recommendedName>
</protein>
<dbReference type="GO" id="GO:0099621">
    <property type="term" value="F:undecaprenyl-phosphate 4-deoxy-4-formamido-L-arabinose transferase activity"/>
    <property type="evidence" value="ECO:0007669"/>
    <property type="project" value="TreeGrafter"/>
</dbReference>
<dbReference type="GO" id="GO:0005886">
    <property type="term" value="C:plasma membrane"/>
    <property type="evidence" value="ECO:0007669"/>
    <property type="project" value="TreeGrafter"/>
</dbReference>
<dbReference type="SUPFAM" id="SSF53448">
    <property type="entry name" value="Nucleotide-diphospho-sugar transferases"/>
    <property type="match status" value="1"/>
</dbReference>
<keyword evidence="4" id="KW-0812">Transmembrane</keyword>
<evidence type="ECO:0000256" key="6">
    <source>
        <dbReference type="ARBA" id="ARBA00022989"/>
    </source>
</evidence>
<reference evidence="9 10" key="1">
    <citation type="submission" date="2018-08" db="EMBL/GenBank/DDBJ databases">
        <title>Genomic Encyclopedia of Archaeal and Bacterial Type Strains, Phase II (KMG-II): from individual species to whole genera.</title>
        <authorList>
            <person name="Goeker M."/>
        </authorList>
    </citation>
    <scope>NUCLEOTIDE SEQUENCE [LARGE SCALE GENOMIC DNA]</scope>
    <source>
        <strain evidence="9 10">DSM 5002</strain>
    </source>
</reference>
<dbReference type="OrthoDB" id="9807795at2"/>
<proteinExistence type="predicted"/>
<keyword evidence="2" id="KW-0328">Glycosyltransferase</keyword>
<evidence type="ECO:0000256" key="3">
    <source>
        <dbReference type="ARBA" id="ARBA00022679"/>
    </source>
</evidence>